<proteinExistence type="predicted"/>
<dbReference type="Proteomes" id="UP000605970">
    <property type="component" value="Unassembled WGS sequence"/>
</dbReference>
<feature type="compositionally biased region" description="Basic and acidic residues" evidence="1">
    <location>
        <begin position="145"/>
        <end position="159"/>
    </location>
</feature>
<accession>A0A8T0A0V5</accession>
<name>A0A8T0A0V5_9BILA</name>
<evidence type="ECO:0000313" key="3">
    <source>
        <dbReference type="Proteomes" id="UP000605970"/>
    </source>
</evidence>
<dbReference type="EMBL" id="JABEBT010000008">
    <property type="protein sequence ID" value="KAF7638939.1"/>
    <property type="molecule type" value="Genomic_DNA"/>
</dbReference>
<protein>
    <submittedName>
        <fullName evidence="2">Uncharacterized protein</fullName>
    </submittedName>
</protein>
<dbReference type="AlphaFoldDB" id="A0A8T0A0V5"/>
<dbReference type="OrthoDB" id="5890029at2759"/>
<evidence type="ECO:0000256" key="1">
    <source>
        <dbReference type="SAM" id="MobiDB-lite"/>
    </source>
</evidence>
<comment type="caution">
    <text evidence="2">The sequence shown here is derived from an EMBL/GenBank/DDBJ whole genome shotgun (WGS) entry which is preliminary data.</text>
</comment>
<keyword evidence="3" id="KW-1185">Reference proteome</keyword>
<evidence type="ECO:0000313" key="2">
    <source>
        <dbReference type="EMBL" id="KAF7638939.1"/>
    </source>
</evidence>
<reference evidence="2" key="1">
    <citation type="journal article" date="2020" name="Ecol. Evol.">
        <title>Genome structure and content of the rice root-knot nematode (Meloidogyne graminicola).</title>
        <authorList>
            <person name="Phan N.T."/>
            <person name="Danchin E.G.J."/>
            <person name="Klopp C."/>
            <person name="Perfus-Barbeoch L."/>
            <person name="Kozlowski D.K."/>
            <person name="Koutsovoulos G.D."/>
            <person name="Lopez-Roques C."/>
            <person name="Bouchez O."/>
            <person name="Zahm M."/>
            <person name="Besnard G."/>
            <person name="Bellafiore S."/>
        </authorList>
    </citation>
    <scope>NUCLEOTIDE SEQUENCE</scope>
    <source>
        <strain evidence="2">VN-18</strain>
    </source>
</reference>
<organism evidence="2 3">
    <name type="scientific">Meloidogyne graminicola</name>
    <dbReference type="NCBI Taxonomy" id="189291"/>
    <lineage>
        <taxon>Eukaryota</taxon>
        <taxon>Metazoa</taxon>
        <taxon>Ecdysozoa</taxon>
        <taxon>Nematoda</taxon>
        <taxon>Chromadorea</taxon>
        <taxon>Rhabditida</taxon>
        <taxon>Tylenchina</taxon>
        <taxon>Tylenchomorpha</taxon>
        <taxon>Tylenchoidea</taxon>
        <taxon>Meloidogynidae</taxon>
        <taxon>Meloidogyninae</taxon>
        <taxon>Meloidogyne</taxon>
    </lineage>
</organism>
<feature type="region of interest" description="Disordered" evidence="1">
    <location>
        <begin position="142"/>
        <end position="161"/>
    </location>
</feature>
<gene>
    <name evidence="2" type="ORF">Mgra_00001461</name>
</gene>
<sequence>MSYYIIDELFEIAQLFADYMEADSHCADRRHIFQEGNKTAVIFSDITNFIKIYLKDDLSDVNFNERSSQLAYLLFGCLREFFISIFDVSYDVKNGDLHICLKNEPFLDELMATLFFKKYNYIIDNKLREEFDKLKKISPLTSTKENSKENKNKEEKIHENSTLSNKAKTDFIDIEKLYKHSVHFQ</sequence>